<reference evidence="3" key="1">
    <citation type="submission" date="2018-02" db="EMBL/GenBank/DDBJ databases">
        <title>Genome sequence of Desulfocucumis palustris strain NAW-5.</title>
        <authorList>
            <person name="Watanabe M."/>
            <person name="Kojima H."/>
            <person name="Fukui M."/>
        </authorList>
    </citation>
    <scope>NUCLEOTIDE SEQUENCE [LARGE SCALE GENOMIC DNA]</scope>
    <source>
        <strain evidence="3">NAW-5</strain>
    </source>
</reference>
<keyword evidence="3" id="KW-1185">Reference proteome</keyword>
<sequence length="289" mass="31079">MKGSSELVKGKSYTASELMAITTAKEFKDWEVAFVGIGIPLVAGILAKRFHAPNLSIVYESGCIGPEKYRVDFNVGDSSAADEALCLTSEWHVFGDLQAGYYDIGVLGGAQIDRFGNLNTTAIYGEGDYKRPKVRLPGSGGGNDIGSSVGRVVIMMRLEKHRFVPRVDFLTTPGFLDGTPGARERAGLLGGGPVAVVTSKCVFRFHPETREMYLDTIYPGVEVDEIRQSVGWDLLVANELKVAEDPGEAELAALRAADPANLIMGGAAARQKLSGLDEFLELTLKYAGK</sequence>
<evidence type="ECO:0000313" key="2">
    <source>
        <dbReference type="EMBL" id="GBF35255.1"/>
    </source>
</evidence>
<dbReference type="SMART" id="SM00882">
    <property type="entry name" value="CoA_trans"/>
    <property type="match status" value="1"/>
</dbReference>
<dbReference type="EMBL" id="BFAV01000157">
    <property type="protein sequence ID" value="GBF35255.1"/>
    <property type="molecule type" value="Genomic_DNA"/>
</dbReference>
<comment type="similarity">
    <text evidence="1">Belongs to the 3-oxoacid CoA-transferase subunit B family.</text>
</comment>
<dbReference type="AlphaFoldDB" id="A0A2L2XGD1"/>
<dbReference type="RefSeq" id="WP_104373333.1">
    <property type="nucleotide sequence ID" value="NZ_BFAV01000157.1"/>
</dbReference>
<proteinExistence type="inferred from homology"/>
<evidence type="ECO:0000256" key="1">
    <source>
        <dbReference type="ARBA" id="ARBA00007047"/>
    </source>
</evidence>
<comment type="caution">
    <text evidence="2">The sequence shown here is derived from an EMBL/GenBank/DDBJ whole genome shotgun (WGS) entry which is preliminary data.</text>
</comment>
<dbReference type="Gene3D" id="3.40.1080.10">
    <property type="entry name" value="Glutaconate Coenzyme A-transferase"/>
    <property type="match status" value="1"/>
</dbReference>
<keyword evidence="2" id="KW-0808">Transferase</keyword>
<dbReference type="GO" id="GO:0008410">
    <property type="term" value="F:CoA-transferase activity"/>
    <property type="evidence" value="ECO:0007669"/>
    <property type="project" value="InterPro"/>
</dbReference>
<organism evidence="2 3">
    <name type="scientific">Desulfocucumis palustris</name>
    <dbReference type="NCBI Taxonomy" id="1898651"/>
    <lineage>
        <taxon>Bacteria</taxon>
        <taxon>Bacillati</taxon>
        <taxon>Bacillota</taxon>
        <taxon>Clostridia</taxon>
        <taxon>Eubacteriales</taxon>
        <taxon>Desulfocucumaceae</taxon>
        <taxon>Desulfocucumis</taxon>
    </lineage>
</organism>
<protein>
    <submittedName>
        <fullName evidence="2">3-oxoadipate CoA-transferase subunit B</fullName>
    </submittedName>
</protein>
<dbReference type="InterPro" id="IPR004165">
    <property type="entry name" value="CoA_trans_fam_I"/>
</dbReference>
<dbReference type="PANTHER" id="PTHR43293">
    <property type="entry name" value="ACETATE COA-TRANSFERASE YDIF"/>
    <property type="match status" value="1"/>
</dbReference>
<dbReference type="InterPro" id="IPR037171">
    <property type="entry name" value="NagB/RpiA_transferase-like"/>
</dbReference>
<evidence type="ECO:0000313" key="3">
    <source>
        <dbReference type="Proteomes" id="UP000239549"/>
    </source>
</evidence>
<dbReference type="OrthoDB" id="9805230at2"/>
<dbReference type="PANTHER" id="PTHR43293:SF3">
    <property type="entry name" value="CHOLESTEROL RING-CLEAVING HYDROLASE IPDB SUBUNIT"/>
    <property type="match status" value="1"/>
</dbReference>
<dbReference type="Pfam" id="PF01144">
    <property type="entry name" value="CoA_trans"/>
    <property type="match status" value="1"/>
</dbReference>
<dbReference type="Proteomes" id="UP000239549">
    <property type="component" value="Unassembled WGS sequence"/>
</dbReference>
<accession>A0A2L2XGD1</accession>
<gene>
    <name evidence="2" type="ORF">DCCM_4378</name>
</gene>
<dbReference type="SUPFAM" id="SSF100950">
    <property type="entry name" value="NagB/RpiA/CoA transferase-like"/>
    <property type="match status" value="1"/>
</dbReference>
<name>A0A2L2XGD1_9FIRM</name>